<gene>
    <name evidence="3" type="ORF">CLEI1391_LOCUS19872</name>
</gene>
<sequence>MSSTMLTARSMTKLLRAASFSAPHVRLLKIQRQQCRALTARQRLQVKASASGGDAGTGGAGGAGPGPGSNPNPNNEGPQAISLISRLPGPGTTFVLAGFLKILTIGAVASTAPQDTLRTAIGKMSPYLMVPVGLVMCWVAKFIVDNELQESRKFMAGLVAVLVFLYFGLYKLLYRWDPRAELPRGTTAVMASSPVARARAWAGDRELGSPIPGGVTMRDSRAYVKEQGSTKYVDDLAYYEGQYASDMARGDRQPGGATSTAELDARNPLRSVYNKRRGAGPSGAEP</sequence>
<dbReference type="AlphaFoldDB" id="A0A7S0S457"/>
<keyword evidence="2" id="KW-0472">Membrane</keyword>
<evidence type="ECO:0000256" key="2">
    <source>
        <dbReference type="SAM" id="Phobius"/>
    </source>
</evidence>
<feature type="region of interest" description="Disordered" evidence="1">
    <location>
        <begin position="46"/>
        <end position="80"/>
    </location>
</feature>
<reference evidence="3" key="1">
    <citation type="submission" date="2021-01" db="EMBL/GenBank/DDBJ databases">
        <authorList>
            <person name="Corre E."/>
            <person name="Pelletier E."/>
            <person name="Niang G."/>
            <person name="Scheremetjew M."/>
            <person name="Finn R."/>
            <person name="Kale V."/>
            <person name="Holt S."/>
            <person name="Cochrane G."/>
            <person name="Meng A."/>
            <person name="Brown T."/>
            <person name="Cohen L."/>
        </authorList>
    </citation>
    <scope>NUCLEOTIDE SEQUENCE</scope>
    <source>
        <strain evidence="3">SAG 11-49</strain>
    </source>
</reference>
<feature type="transmembrane region" description="Helical" evidence="2">
    <location>
        <begin position="93"/>
        <end position="112"/>
    </location>
</feature>
<accession>A0A7S0S457</accession>
<feature type="compositionally biased region" description="Gly residues" evidence="1">
    <location>
        <begin position="53"/>
        <end position="67"/>
    </location>
</feature>
<keyword evidence="2" id="KW-1133">Transmembrane helix</keyword>
<evidence type="ECO:0000313" key="3">
    <source>
        <dbReference type="EMBL" id="CAD8695686.1"/>
    </source>
</evidence>
<feature type="compositionally biased region" description="Low complexity" evidence="1">
    <location>
        <begin position="69"/>
        <end position="78"/>
    </location>
</feature>
<dbReference type="EMBL" id="HBFB01035391">
    <property type="protein sequence ID" value="CAD8695686.1"/>
    <property type="molecule type" value="Transcribed_RNA"/>
</dbReference>
<organism evidence="3">
    <name type="scientific">Chlamydomonas leiostraca</name>
    <dbReference type="NCBI Taxonomy" id="1034604"/>
    <lineage>
        <taxon>Eukaryota</taxon>
        <taxon>Viridiplantae</taxon>
        <taxon>Chlorophyta</taxon>
        <taxon>core chlorophytes</taxon>
        <taxon>Chlorophyceae</taxon>
        <taxon>CS clade</taxon>
        <taxon>Chlamydomonadales</taxon>
        <taxon>Chlamydomonadaceae</taxon>
        <taxon>Chlamydomonas</taxon>
    </lineage>
</organism>
<name>A0A7S0S457_9CHLO</name>
<feature type="transmembrane region" description="Helical" evidence="2">
    <location>
        <begin position="124"/>
        <end position="143"/>
    </location>
</feature>
<keyword evidence="2" id="KW-0812">Transmembrane</keyword>
<protein>
    <submittedName>
        <fullName evidence="3">Uncharacterized protein</fullName>
    </submittedName>
</protein>
<evidence type="ECO:0000256" key="1">
    <source>
        <dbReference type="SAM" id="MobiDB-lite"/>
    </source>
</evidence>
<feature type="region of interest" description="Disordered" evidence="1">
    <location>
        <begin position="247"/>
        <end position="286"/>
    </location>
</feature>
<feature type="transmembrane region" description="Helical" evidence="2">
    <location>
        <begin position="155"/>
        <end position="174"/>
    </location>
</feature>
<proteinExistence type="predicted"/>